<accession>A0A177Y1J4</accession>
<dbReference type="InterPro" id="IPR003731">
    <property type="entry name" value="Di-Nase_FeMo-co_biosynth"/>
</dbReference>
<feature type="domain" description="Dinitrogenase iron-molybdenum cofactor biosynthesis" evidence="2">
    <location>
        <begin position="10"/>
        <end position="93"/>
    </location>
</feature>
<proteinExistence type="predicted"/>
<dbReference type="SUPFAM" id="SSF53146">
    <property type="entry name" value="Nitrogenase accessory factor-like"/>
    <property type="match status" value="1"/>
</dbReference>
<dbReference type="RefSeq" id="WP_054961186.1">
    <property type="nucleotide sequence ID" value="NZ_LLEI02000021.1"/>
</dbReference>
<reference evidence="3 4" key="1">
    <citation type="journal article" date="2016" name="Syst. Appl. Microbiol.">
        <title>Vibrio bivalvicida sp. nov., a novel larval pathogen for bivalve molluscs reared in a hatchery.</title>
        <authorList>
            <person name="Dubert J."/>
            <person name="Romalde J.L."/>
            <person name="Prado S."/>
            <person name="Barja J.L."/>
        </authorList>
    </citation>
    <scope>NUCLEOTIDE SEQUENCE [LARGE SCALE GENOMIC DNA]</scope>
    <source>
        <strain evidence="3 4">605</strain>
    </source>
</reference>
<name>A0A177Y1J4_9VIBR</name>
<comment type="caution">
    <text evidence="3">The sequence shown here is derived from an EMBL/GenBank/DDBJ whole genome shotgun (WGS) entry which is preliminary data.</text>
</comment>
<evidence type="ECO:0000259" key="2">
    <source>
        <dbReference type="Pfam" id="PF02579"/>
    </source>
</evidence>
<dbReference type="InterPro" id="IPR036105">
    <property type="entry name" value="DiNase_FeMo-co_biosyn_sf"/>
</dbReference>
<protein>
    <recommendedName>
        <fullName evidence="2">Dinitrogenase iron-molybdenum cofactor biosynthesis domain-containing protein</fullName>
    </recommendedName>
</protein>
<dbReference type="AlphaFoldDB" id="A0A177Y1J4"/>
<evidence type="ECO:0000256" key="1">
    <source>
        <dbReference type="ARBA" id="ARBA00023231"/>
    </source>
</evidence>
<evidence type="ECO:0000313" key="3">
    <source>
        <dbReference type="EMBL" id="OAJ94744.1"/>
    </source>
</evidence>
<evidence type="ECO:0000313" key="4">
    <source>
        <dbReference type="Proteomes" id="UP000078406"/>
    </source>
</evidence>
<dbReference type="Proteomes" id="UP000078406">
    <property type="component" value="Unassembled WGS sequence"/>
</dbReference>
<keyword evidence="1" id="KW-0535">Nitrogen fixation</keyword>
<organism evidence="3 4">
    <name type="scientific">Vibrio bivalvicida</name>
    <dbReference type="NCBI Taxonomy" id="1276888"/>
    <lineage>
        <taxon>Bacteria</taxon>
        <taxon>Pseudomonadati</taxon>
        <taxon>Pseudomonadota</taxon>
        <taxon>Gammaproteobacteria</taxon>
        <taxon>Vibrionales</taxon>
        <taxon>Vibrionaceae</taxon>
        <taxon>Vibrio</taxon>
        <taxon>Vibrio oreintalis group</taxon>
    </lineage>
</organism>
<dbReference type="Pfam" id="PF02579">
    <property type="entry name" value="Nitro_FeMo-Co"/>
    <property type="match status" value="1"/>
</dbReference>
<sequence>MIYAIPCINNAVSNHFSRCQQIAIIDSITRQKQYLSISKDESCCGAKKKWQQVIADYKVDIVVVRNIGQNMLKGLFQSKVKVLATKAKQDVHDINFAELIAVESLDYGRISPKKKACGKNNAALAFAPSQPNWRSIRRIRR</sequence>
<dbReference type="Gene3D" id="3.30.420.130">
    <property type="entry name" value="Dinitrogenase iron-molybdenum cofactor biosynthesis domain"/>
    <property type="match status" value="1"/>
</dbReference>
<dbReference type="EMBL" id="LLEI02000021">
    <property type="protein sequence ID" value="OAJ94744.1"/>
    <property type="molecule type" value="Genomic_DNA"/>
</dbReference>
<gene>
    <name evidence="3" type="ORF">APB76_05530</name>
</gene>